<dbReference type="SUPFAM" id="SSF56024">
    <property type="entry name" value="Phospholipase D/nuclease"/>
    <property type="match status" value="1"/>
</dbReference>
<accession>A0A7D5QC92</accession>
<keyword evidence="1" id="KW-0175">Coiled coil</keyword>
<keyword evidence="5" id="KW-1185">Reference proteome</keyword>
<sequence length="276" mass="30269">MATLRDLGLSEYEARAYRALLDAAPATAKELSDASEVPMGRVYDVLNSLERHRLARSQAASRPKKYVAVEPDAALDRLLEEKKRELEETAQQYERVVETLSTELEAGEPPDEQFWTAAVGSAETADLLLERLAAAADRVAMIASAPASGLDLGDVGEAVMDELEGALERGVDVSVLLEEGLPARLPESVGRQYADRVMAHPNFEVRTAAGVRGTFTLVDDAEVCLEVPSPVDPERSFAMIDLKDPEFAGDARERFRRRWEQAEPLRFRANGDGSRG</sequence>
<dbReference type="AlphaFoldDB" id="A0A7D5QC92"/>
<reference evidence="4 5" key="1">
    <citation type="submission" date="2020-06" db="EMBL/GenBank/DDBJ databases">
        <title>NJ-3-1, isolated from saline soil.</title>
        <authorList>
            <person name="Cui H.L."/>
            <person name="Shi X."/>
        </authorList>
    </citation>
    <scope>NUCLEOTIDE SEQUENCE [LARGE SCALE GENOMIC DNA]</scope>
    <source>
        <strain evidence="4 5">NJ-3-1</strain>
    </source>
</reference>
<evidence type="ECO:0000256" key="1">
    <source>
        <dbReference type="SAM" id="Coils"/>
    </source>
</evidence>
<gene>
    <name evidence="4" type="ORF">HUG12_16140</name>
</gene>
<evidence type="ECO:0000313" key="5">
    <source>
        <dbReference type="Proteomes" id="UP000509626"/>
    </source>
</evidence>
<dbReference type="InterPro" id="IPR055859">
    <property type="entry name" value="DUF7436"/>
</dbReference>
<dbReference type="OrthoDB" id="202962at2157"/>
<name>A0A7D5QC92_9EURY</name>
<dbReference type="EMBL" id="CP058579">
    <property type="protein sequence ID" value="QLG63178.1"/>
    <property type="molecule type" value="Genomic_DNA"/>
</dbReference>
<dbReference type="InterPro" id="IPR002831">
    <property type="entry name" value="Tscrpt_reg_TrmB_N"/>
</dbReference>
<feature type="coiled-coil region" evidence="1">
    <location>
        <begin position="72"/>
        <end position="103"/>
    </location>
</feature>
<dbReference type="KEGG" id="halu:HUG12_16140"/>
<dbReference type="RefSeq" id="WP_179269763.1">
    <property type="nucleotide sequence ID" value="NZ_CP058579.1"/>
</dbReference>
<dbReference type="Pfam" id="PF01978">
    <property type="entry name" value="TrmB"/>
    <property type="match status" value="1"/>
</dbReference>
<dbReference type="InterPro" id="IPR036388">
    <property type="entry name" value="WH-like_DNA-bd_sf"/>
</dbReference>
<dbReference type="Pfam" id="PF24217">
    <property type="entry name" value="DUF7436"/>
    <property type="match status" value="1"/>
</dbReference>
<dbReference type="GeneID" id="56039021"/>
<dbReference type="PANTHER" id="PTHR34293">
    <property type="entry name" value="HTH-TYPE TRANSCRIPTIONAL REGULATOR TRMBL2"/>
    <property type="match status" value="1"/>
</dbReference>
<dbReference type="InterPro" id="IPR051797">
    <property type="entry name" value="TrmB-like"/>
</dbReference>
<evidence type="ECO:0000259" key="2">
    <source>
        <dbReference type="Pfam" id="PF01978"/>
    </source>
</evidence>
<feature type="domain" description="Transcription regulator TrmB N-terminal" evidence="2">
    <location>
        <begin position="4"/>
        <end position="71"/>
    </location>
</feature>
<organism evidence="4 5">
    <name type="scientific">Halorarum salinum</name>
    <dbReference type="NCBI Taxonomy" id="2743089"/>
    <lineage>
        <taxon>Archaea</taxon>
        <taxon>Methanobacteriati</taxon>
        <taxon>Methanobacteriota</taxon>
        <taxon>Stenosarchaea group</taxon>
        <taxon>Halobacteria</taxon>
        <taxon>Halobacteriales</taxon>
        <taxon>Haloferacaceae</taxon>
        <taxon>Halorarum</taxon>
    </lineage>
</organism>
<proteinExistence type="predicted"/>
<feature type="domain" description="DUF7436" evidence="3">
    <location>
        <begin position="109"/>
        <end position="265"/>
    </location>
</feature>
<protein>
    <submittedName>
        <fullName evidence="4">TrmB family transcriptional regulator</fullName>
    </submittedName>
</protein>
<dbReference type="Gene3D" id="1.10.10.10">
    <property type="entry name" value="Winged helix-like DNA-binding domain superfamily/Winged helix DNA-binding domain"/>
    <property type="match status" value="1"/>
</dbReference>
<evidence type="ECO:0000259" key="3">
    <source>
        <dbReference type="Pfam" id="PF24217"/>
    </source>
</evidence>
<dbReference type="PANTHER" id="PTHR34293:SF1">
    <property type="entry name" value="HTH-TYPE TRANSCRIPTIONAL REGULATOR TRMBL2"/>
    <property type="match status" value="1"/>
</dbReference>
<evidence type="ECO:0000313" key="4">
    <source>
        <dbReference type="EMBL" id="QLG63178.1"/>
    </source>
</evidence>
<dbReference type="Proteomes" id="UP000509626">
    <property type="component" value="Chromosome"/>
</dbReference>
<dbReference type="InterPro" id="IPR036390">
    <property type="entry name" value="WH_DNA-bd_sf"/>
</dbReference>
<dbReference type="SUPFAM" id="SSF46785">
    <property type="entry name" value="Winged helix' DNA-binding domain"/>
    <property type="match status" value="1"/>
</dbReference>